<keyword evidence="7" id="KW-0966">Cell projection</keyword>
<dbReference type="GO" id="GO:0097711">
    <property type="term" value="P:ciliary basal body-plasma membrane docking"/>
    <property type="evidence" value="ECO:0007669"/>
    <property type="project" value="TreeGrafter"/>
</dbReference>
<dbReference type="Proteomes" id="UP001152795">
    <property type="component" value="Unassembled WGS sequence"/>
</dbReference>
<comment type="caution">
    <text evidence="10">The sequence shown here is derived from an EMBL/GenBank/DDBJ whole genome shotgun (WGS) entry which is preliminary data.</text>
</comment>
<organism evidence="10 11">
    <name type="scientific">Paramuricea clavata</name>
    <name type="common">Red gorgonian</name>
    <name type="synonym">Violescent sea-whip</name>
    <dbReference type="NCBI Taxonomy" id="317549"/>
    <lineage>
        <taxon>Eukaryota</taxon>
        <taxon>Metazoa</taxon>
        <taxon>Cnidaria</taxon>
        <taxon>Anthozoa</taxon>
        <taxon>Octocorallia</taxon>
        <taxon>Malacalcyonacea</taxon>
        <taxon>Plexauridae</taxon>
        <taxon>Paramuricea</taxon>
    </lineage>
</organism>
<gene>
    <name evidence="10" type="ORF">PACLA_8A029592</name>
</gene>
<dbReference type="InterPro" id="IPR026201">
    <property type="entry name" value="Cep290"/>
</dbReference>
<proteinExistence type="predicted"/>
<evidence type="ECO:0000256" key="8">
    <source>
        <dbReference type="SAM" id="Coils"/>
    </source>
</evidence>
<dbReference type="PANTHER" id="PTHR18879:SF20">
    <property type="entry name" value="CENTROSOMAL PROTEIN OF 290 KDA"/>
    <property type="match status" value="1"/>
</dbReference>
<evidence type="ECO:0000256" key="2">
    <source>
        <dbReference type="ARBA" id="ARBA00004300"/>
    </source>
</evidence>
<evidence type="ECO:0000256" key="3">
    <source>
        <dbReference type="ARBA" id="ARBA00022490"/>
    </source>
</evidence>
<keyword evidence="3" id="KW-0963">Cytoplasm</keyword>
<sequence>ENIELQFNLEQAKKENPRLKARVTDLQEYVDILKSELEVTKKREKSRKRAQGTGMGGQSVEDMERVIAAMRRVVERLQTENDNLKKHPVTGQTQLNDLTKENKKLKHELNKLKQSHQASVKGTEKNSSKLATEHEKLRKDLTKEIENSKTLKIKMAGLENALNEKDDHIAQLEQRLQEAESRAPNLEGLDSKQWKSAVVTRMFEQKLKSMEGELEKKSNMLNDIKEHLRGSDDREEKLLKRQSELEEKIAILERFPTAIELDSDLVKEMQTMRLHLASVEAEKNELHSDLKRMRELSQAEQLPADM</sequence>
<feature type="compositionally biased region" description="Basic and acidic residues" evidence="9">
    <location>
        <begin position="281"/>
        <end position="297"/>
    </location>
</feature>
<dbReference type="GO" id="GO:1905349">
    <property type="term" value="P:ciliary transition zone assembly"/>
    <property type="evidence" value="ECO:0007669"/>
    <property type="project" value="TreeGrafter"/>
</dbReference>
<evidence type="ECO:0000256" key="9">
    <source>
        <dbReference type="SAM" id="MobiDB-lite"/>
    </source>
</evidence>
<dbReference type="GO" id="GO:1905515">
    <property type="term" value="P:non-motile cilium assembly"/>
    <property type="evidence" value="ECO:0007669"/>
    <property type="project" value="TreeGrafter"/>
</dbReference>
<protein>
    <submittedName>
        <fullName evidence="10">Centrosomal of 290 kDa isoform X1</fullName>
    </submittedName>
</protein>
<name>A0A7D9M3P6_PARCT</name>
<evidence type="ECO:0000256" key="5">
    <source>
        <dbReference type="ARBA" id="ARBA00023054"/>
    </source>
</evidence>
<feature type="region of interest" description="Disordered" evidence="9">
    <location>
        <begin position="281"/>
        <end position="306"/>
    </location>
</feature>
<feature type="compositionally biased region" description="Basic and acidic residues" evidence="9">
    <location>
        <begin position="122"/>
        <end position="135"/>
    </location>
</feature>
<dbReference type="OrthoDB" id="6351660at2759"/>
<feature type="region of interest" description="Disordered" evidence="9">
    <location>
        <begin position="113"/>
        <end position="135"/>
    </location>
</feature>
<keyword evidence="5 8" id="KW-0175">Coiled coil</keyword>
<keyword evidence="11" id="KW-1185">Reference proteome</keyword>
<reference evidence="10" key="1">
    <citation type="submission" date="2020-04" db="EMBL/GenBank/DDBJ databases">
        <authorList>
            <person name="Alioto T."/>
            <person name="Alioto T."/>
            <person name="Gomez Garrido J."/>
        </authorList>
    </citation>
    <scope>NUCLEOTIDE SEQUENCE</scope>
    <source>
        <strain evidence="10">A484AB</strain>
    </source>
</reference>
<dbReference type="GO" id="GO:0034451">
    <property type="term" value="C:centriolar satellite"/>
    <property type="evidence" value="ECO:0007669"/>
    <property type="project" value="TreeGrafter"/>
</dbReference>
<accession>A0A7D9M3P6</accession>
<evidence type="ECO:0000256" key="1">
    <source>
        <dbReference type="ARBA" id="ARBA00004120"/>
    </source>
</evidence>
<feature type="non-terminal residue" evidence="10">
    <location>
        <position position="1"/>
    </location>
</feature>
<dbReference type="PANTHER" id="PTHR18879">
    <property type="entry name" value="CENTROSOMAL PROTEIN OF 290 KDA"/>
    <property type="match status" value="1"/>
</dbReference>
<dbReference type="GO" id="GO:0035869">
    <property type="term" value="C:ciliary transition zone"/>
    <property type="evidence" value="ECO:0007669"/>
    <property type="project" value="TreeGrafter"/>
</dbReference>
<feature type="non-terminal residue" evidence="10">
    <location>
        <position position="306"/>
    </location>
</feature>
<evidence type="ECO:0000313" key="10">
    <source>
        <dbReference type="EMBL" id="CAB4042645.1"/>
    </source>
</evidence>
<comment type="subcellular location">
    <subcellularLocation>
        <location evidence="1">Cytoplasm</location>
        <location evidence="1">Cytoskeleton</location>
        <location evidence="1">Cilium basal body</location>
    </subcellularLocation>
    <subcellularLocation>
        <location evidence="2">Cytoplasm</location>
        <location evidence="2">Cytoskeleton</location>
        <location evidence="2">Microtubule organizing center</location>
        <location evidence="2">Centrosome</location>
    </subcellularLocation>
</comment>
<evidence type="ECO:0000256" key="6">
    <source>
        <dbReference type="ARBA" id="ARBA00023212"/>
    </source>
</evidence>
<evidence type="ECO:0000313" key="11">
    <source>
        <dbReference type="Proteomes" id="UP001152795"/>
    </source>
</evidence>
<feature type="coiled-coil region" evidence="8">
    <location>
        <begin position="2"/>
        <end position="29"/>
    </location>
</feature>
<keyword evidence="4" id="KW-0970">Cilium biogenesis/degradation</keyword>
<dbReference type="EMBL" id="CACRXK020030547">
    <property type="protein sequence ID" value="CAB4042645.1"/>
    <property type="molecule type" value="Genomic_DNA"/>
</dbReference>
<dbReference type="AlphaFoldDB" id="A0A7D9M3P6"/>
<evidence type="ECO:0000256" key="7">
    <source>
        <dbReference type="ARBA" id="ARBA00023273"/>
    </source>
</evidence>
<evidence type="ECO:0000256" key="4">
    <source>
        <dbReference type="ARBA" id="ARBA00022794"/>
    </source>
</evidence>
<keyword evidence="6" id="KW-0206">Cytoskeleton</keyword>
<feature type="region of interest" description="Disordered" evidence="9">
    <location>
        <begin position="40"/>
        <end position="59"/>
    </location>
</feature>